<dbReference type="Pfam" id="PF22725">
    <property type="entry name" value="GFO_IDH_MocA_C3"/>
    <property type="match status" value="1"/>
</dbReference>
<organism evidence="4 5">
    <name type="scientific">Agrobacterium tumefaciens str. B6</name>
    <dbReference type="NCBI Taxonomy" id="1183423"/>
    <lineage>
        <taxon>Bacteria</taxon>
        <taxon>Pseudomonadati</taxon>
        <taxon>Pseudomonadota</taxon>
        <taxon>Alphaproteobacteria</taxon>
        <taxon>Hyphomicrobiales</taxon>
        <taxon>Rhizobiaceae</taxon>
        <taxon>Rhizobium/Agrobacterium group</taxon>
        <taxon>Agrobacterium</taxon>
        <taxon>Agrobacterium tumefaciens complex</taxon>
    </lineage>
</organism>
<dbReference type="EMBL" id="FCNL01000042">
    <property type="protein sequence ID" value="CVI25363.1"/>
    <property type="molecule type" value="Genomic_DNA"/>
</dbReference>
<dbReference type="AlphaFoldDB" id="A0A822VDA4"/>
<reference evidence="4 5" key="1">
    <citation type="submission" date="2016-01" db="EMBL/GenBank/DDBJ databases">
        <authorList>
            <person name="Regsiter A."/>
            <person name="william w."/>
        </authorList>
    </citation>
    <scope>NUCLEOTIDE SEQUENCE [LARGE SCALE GENOMIC DNA]</scope>
    <source>
        <strain evidence="4 5">B6</strain>
    </source>
</reference>
<dbReference type="GO" id="GO:0016491">
    <property type="term" value="F:oxidoreductase activity"/>
    <property type="evidence" value="ECO:0007669"/>
    <property type="project" value="UniProtKB-KW"/>
</dbReference>
<name>A0A822VDA4_AGRTU</name>
<evidence type="ECO:0000313" key="4">
    <source>
        <dbReference type="EMBL" id="CVI25363.1"/>
    </source>
</evidence>
<dbReference type="Proteomes" id="UP000192074">
    <property type="component" value="Unassembled WGS sequence"/>
</dbReference>
<protein>
    <submittedName>
        <fullName evidence="4">Oxidoreductase domain-containing protein</fullName>
    </submittedName>
</protein>
<evidence type="ECO:0000256" key="1">
    <source>
        <dbReference type="ARBA" id="ARBA00023002"/>
    </source>
</evidence>
<dbReference type="GO" id="GO:0000166">
    <property type="term" value="F:nucleotide binding"/>
    <property type="evidence" value="ECO:0007669"/>
    <property type="project" value="InterPro"/>
</dbReference>
<dbReference type="Gene3D" id="3.30.360.10">
    <property type="entry name" value="Dihydrodipicolinate Reductase, domain 2"/>
    <property type="match status" value="1"/>
</dbReference>
<dbReference type="PANTHER" id="PTHR43818">
    <property type="entry name" value="BCDNA.GH03377"/>
    <property type="match status" value="1"/>
</dbReference>
<dbReference type="InterPro" id="IPR055170">
    <property type="entry name" value="GFO_IDH_MocA-like_dom"/>
</dbReference>
<dbReference type="SUPFAM" id="SSF55347">
    <property type="entry name" value="Glyceraldehyde-3-phosphate dehydrogenase-like, C-terminal domain"/>
    <property type="match status" value="1"/>
</dbReference>
<gene>
    <name evidence="4" type="ORF">AGR4A_pAt30178</name>
</gene>
<dbReference type="InterPro" id="IPR000683">
    <property type="entry name" value="Gfo/Idh/MocA-like_OxRdtase_N"/>
</dbReference>
<proteinExistence type="predicted"/>
<comment type="caution">
    <text evidence="4">The sequence shown here is derived from an EMBL/GenBank/DDBJ whole genome shotgun (WGS) entry which is preliminary data.</text>
</comment>
<keyword evidence="1" id="KW-0560">Oxidoreductase</keyword>
<feature type="domain" description="Gfo/Idh/MocA-like oxidoreductase N-terminal" evidence="2">
    <location>
        <begin position="8"/>
        <end position="130"/>
    </location>
</feature>
<dbReference type="InterPro" id="IPR050463">
    <property type="entry name" value="Gfo/Idh/MocA_oxidrdct_glycsds"/>
</dbReference>
<evidence type="ECO:0000313" key="5">
    <source>
        <dbReference type="Proteomes" id="UP000192074"/>
    </source>
</evidence>
<accession>A0A822VDA4</accession>
<dbReference type="PANTHER" id="PTHR43818:SF11">
    <property type="entry name" value="BCDNA.GH03377"/>
    <property type="match status" value="1"/>
</dbReference>
<dbReference type="InterPro" id="IPR036291">
    <property type="entry name" value="NAD(P)-bd_dom_sf"/>
</dbReference>
<sequence>MTKPRKLIRFGIIGCGLMGREFASAIARWVHLSDAKAVPQIVAVCDTNTALMEWFSDNVEGLGQTTTNFRDLLANPEVDAIYCAVPHVLHVEMYPEIIRAGKHLLGEKPFGMDLGQNKTIQAALEERPDVFVRCSSEMPFYPGAQNVIDLVKSGELGDIIEVEAGFLHSSDIDPGKVINWKRMEDVNGAYGCMGDLGMHVLHVPLRLGWRPSSVHAHLRKIVRERPDGKGGMLPCTTWDNATISTRVEANGQDFPMVLKTWRIAPGESNTWYIRVLGMRKSAFFTTKSPRQWQWMDYTPGGTQAWCTEDLGYNSVFPTLTGKIFEFGFTDAIQQMWAAYVDELSGGNANGFHCATPKEAADHHAVLTAALTSGRENRVVSVDYTSP</sequence>
<dbReference type="SUPFAM" id="SSF51735">
    <property type="entry name" value="NAD(P)-binding Rossmann-fold domains"/>
    <property type="match status" value="1"/>
</dbReference>
<feature type="domain" description="GFO/IDH/MocA-like oxidoreductase" evidence="3">
    <location>
        <begin position="146"/>
        <end position="249"/>
    </location>
</feature>
<dbReference type="Gene3D" id="3.40.50.720">
    <property type="entry name" value="NAD(P)-binding Rossmann-like Domain"/>
    <property type="match status" value="1"/>
</dbReference>
<dbReference type="RefSeq" id="WP_080868886.1">
    <property type="nucleotide sequence ID" value="NZ_LT009760.1"/>
</dbReference>
<evidence type="ECO:0000259" key="3">
    <source>
        <dbReference type="Pfam" id="PF22725"/>
    </source>
</evidence>
<evidence type="ECO:0000259" key="2">
    <source>
        <dbReference type="Pfam" id="PF01408"/>
    </source>
</evidence>
<dbReference type="Pfam" id="PF01408">
    <property type="entry name" value="GFO_IDH_MocA"/>
    <property type="match status" value="1"/>
</dbReference>